<dbReference type="RefSeq" id="WP_248357082.1">
    <property type="nucleotide sequence ID" value="NZ_AP025591.1"/>
</dbReference>
<dbReference type="Proteomes" id="UP001162891">
    <property type="component" value="Chromosome"/>
</dbReference>
<keyword evidence="2" id="KW-1185">Reference proteome</keyword>
<gene>
    <name evidence="1" type="ORF">AMOR_56320</name>
</gene>
<dbReference type="EMBL" id="AP025591">
    <property type="protein sequence ID" value="BDG06636.1"/>
    <property type="molecule type" value="Genomic_DNA"/>
</dbReference>
<proteinExistence type="predicted"/>
<organism evidence="1 2">
    <name type="scientific">Anaeromyxobacter oryzae</name>
    <dbReference type="NCBI Taxonomy" id="2918170"/>
    <lineage>
        <taxon>Bacteria</taxon>
        <taxon>Pseudomonadati</taxon>
        <taxon>Myxococcota</taxon>
        <taxon>Myxococcia</taxon>
        <taxon>Myxococcales</taxon>
        <taxon>Cystobacterineae</taxon>
        <taxon>Anaeromyxobacteraceae</taxon>
        <taxon>Anaeromyxobacter</taxon>
    </lineage>
</organism>
<accession>A0ABN6N0N1</accession>
<reference evidence="2" key="1">
    <citation type="journal article" date="2022" name="Int. J. Syst. Evol. Microbiol.">
        <title>Anaeromyxobacter oryzae sp. nov., Anaeromyxobacter diazotrophicus sp. nov. and Anaeromyxobacter paludicola sp. nov., isolated from paddy soils.</title>
        <authorList>
            <person name="Itoh H."/>
            <person name="Xu Z."/>
            <person name="Mise K."/>
            <person name="Masuda Y."/>
            <person name="Ushijima N."/>
            <person name="Hayakawa C."/>
            <person name="Shiratori Y."/>
            <person name="Senoo K."/>
        </authorList>
    </citation>
    <scope>NUCLEOTIDE SEQUENCE [LARGE SCALE GENOMIC DNA]</scope>
    <source>
        <strain evidence="2">Red232</strain>
    </source>
</reference>
<name>A0ABN6N0N1_9BACT</name>
<protein>
    <recommendedName>
        <fullName evidence="3">STAS domain-containing protein</fullName>
    </recommendedName>
</protein>
<evidence type="ECO:0008006" key="3">
    <source>
        <dbReference type="Google" id="ProtNLM"/>
    </source>
</evidence>
<sequence length="127" mass="14016">MTGAAIVRREADDAIVLAVYGAFDGSSAWALRLEMDESRAHDFIVDLTHAEEACDFAACLLAAWAREHRREKRVRFRPGEPDHVRLLVGFGLEVLEDEDRTWATVEVPATGPALRLEPLDADTSAVA</sequence>
<evidence type="ECO:0000313" key="2">
    <source>
        <dbReference type="Proteomes" id="UP001162891"/>
    </source>
</evidence>
<evidence type="ECO:0000313" key="1">
    <source>
        <dbReference type="EMBL" id="BDG06636.1"/>
    </source>
</evidence>